<dbReference type="EMBL" id="OBDY01000014">
    <property type="protein sequence ID" value="SNY53706.1"/>
    <property type="molecule type" value="Genomic_DNA"/>
</dbReference>
<dbReference type="OrthoDB" id="529281at2"/>
<keyword evidence="3" id="KW-1185">Reference proteome</keyword>
<proteinExistence type="predicted"/>
<feature type="transmembrane region" description="Helical" evidence="1">
    <location>
        <begin position="57"/>
        <end position="73"/>
    </location>
</feature>
<organism evidence="2 3">
    <name type="scientific">Paractinoplanes atraurantiacus</name>
    <dbReference type="NCBI Taxonomy" id="1036182"/>
    <lineage>
        <taxon>Bacteria</taxon>
        <taxon>Bacillati</taxon>
        <taxon>Actinomycetota</taxon>
        <taxon>Actinomycetes</taxon>
        <taxon>Micromonosporales</taxon>
        <taxon>Micromonosporaceae</taxon>
        <taxon>Paractinoplanes</taxon>
    </lineage>
</organism>
<evidence type="ECO:0000313" key="3">
    <source>
        <dbReference type="Proteomes" id="UP000219612"/>
    </source>
</evidence>
<keyword evidence="1" id="KW-0472">Membrane</keyword>
<evidence type="ECO:0000313" key="2">
    <source>
        <dbReference type="EMBL" id="SNY53706.1"/>
    </source>
</evidence>
<gene>
    <name evidence="2" type="ORF">SAMN05421748_114145</name>
</gene>
<dbReference type="RefSeq" id="WP_097323225.1">
    <property type="nucleotide sequence ID" value="NZ_OBDY01000014.1"/>
</dbReference>
<sequence length="173" mass="19021">MTSGDSGHVDVLRDEFKTLKDEQRDRIRARDNLIYSVIVAVAAVAGGARIAGPAVPLLLPPITLALGWTYLVNDQKVTAIGRYLHNDLGPRLASLVGGDVLRWETAHRGDRRRQQRKRIQLGVDLLVFVLPGIVALSWYWTTGPDHPILLVASIAEAIAVTLAAWQIIGYAER</sequence>
<reference evidence="2 3" key="1">
    <citation type="submission" date="2017-09" db="EMBL/GenBank/DDBJ databases">
        <authorList>
            <person name="Ehlers B."/>
            <person name="Leendertz F.H."/>
        </authorList>
    </citation>
    <scope>NUCLEOTIDE SEQUENCE [LARGE SCALE GENOMIC DNA]</scope>
    <source>
        <strain evidence="2 3">CGMCC 4.6857</strain>
    </source>
</reference>
<feature type="transmembrane region" description="Helical" evidence="1">
    <location>
        <begin position="121"/>
        <end position="141"/>
    </location>
</feature>
<keyword evidence="1" id="KW-0812">Transmembrane</keyword>
<evidence type="ECO:0008006" key="4">
    <source>
        <dbReference type="Google" id="ProtNLM"/>
    </source>
</evidence>
<accession>A0A285J2W4</accession>
<evidence type="ECO:0000256" key="1">
    <source>
        <dbReference type="SAM" id="Phobius"/>
    </source>
</evidence>
<feature type="transmembrane region" description="Helical" evidence="1">
    <location>
        <begin position="33"/>
        <end position="51"/>
    </location>
</feature>
<keyword evidence="1" id="KW-1133">Transmembrane helix</keyword>
<dbReference type="AlphaFoldDB" id="A0A285J2W4"/>
<dbReference type="Proteomes" id="UP000219612">
    <property type="component" value="Unassembled WGS sequence"/>
</dbReference>
<protein>
    <recommendedName>
        <fullName evidence="4">Integral membrane protein</fullName>
    </recommendedName>
</protein>
<name>A0A285J2W4_9ACTN</name>
<feature type="transmembrane region" description="Helical" evidence="1">
    <location>
        <begin position="147"/>
        <end position="168"/>
    </location>
</feature>